<comment type="caution">
    <text evidence="2">The sequence shown here is derived from an EMBL/GenBank/DDBJ whole genome shotgun (WGS) entry which is preliminary data.</text>
</comment>
<keyword evidence="3" id="KW-1185">Reference proteome</keyword>
<dbReference type="Proteomes" id="UP000727407">
    <property type="component" value="Unassembled WGS sequence"/>
</dbReference>
<protein>
    <submittedName>
        <fullName evidence="2">Cyclic AMP-responsive element-binding protein 3-like protein 4</fullName>
    </submittedName>
</protein>
<gene>
    <name evidence="2" type="primary">Creb3l4</name>
    <name evidence="2" type="ORF">DAT39_022926</name>
</gene>
<evidence type="ECO:0000313" key="3">
    <source>
        <dbReference type="Proteomes" id="UP000727407"/>
    </source>
</evidence>
<feature type="non-terminal residue" evidence="2">
    <location>
        <position position="1"/>
    </location>
</feature>
<feature type="non-terminal residue" evidence="2">
    <location>
        <position position="59"/>
    </location>
</feature>
<accession>A0A8J4U0E0</accession>
<sequence>YIRRRWLMTSLSGRKRPCGRSGRCRCGETVRKPGVESGAARDQDTRRTRARAQPSIYET</sequence>
<name>A0A8J4U0E0_CLAMG</name>
<evidence type="ECO:0000256" key="1">
    <source>
        <dbReference type="SAM" id="MobiDB-lite"/>
    </source>
</evidence>
<proteinExistence type="predicted"/>
<dbReference type="EMBL" id="QNUK01001340">
    <property type="protein sequence ID" value="KAF5883634.1"/>
    <property type="molecule type" value="Genomic_DNA"/>
</dbReference>
<feature type="compositionally biased region" description="Basic and acidic residues" evidence="1">
    <location>
        <begin position="29"/>
        <end position="47"/>
    </location>
</feature>
<evidence type="ECO:0000313" key="2">
    <source>
        <dbReference type="EMBL" id="KAF5883634.1"/>
    </source>
</evidence>
<feature type="region of interest" description="Disordered" evidence="1">
    <location>
        <begin position="29"/>
        <end position="59"/>
    </location>
</feature>
<organism evidence="2 3">
    <name type="scientific">Clarias magur</name>
    <name type="common">Asian catfish</name>
    <name type="synonym">Macropteronotus magur</name>
    <dbReference type="NCBI Taxonomy" id="1594786"/>
    <lineage>
        <taxon>Eukaryota</taxon>
        <taxon>Metazoa</taxon>
        <taxon>Chordata</taxon>
        <taxon>Craniata</taxon>
        <taxon>Vertebrata</taxon>
        <taxon>Euteleostomi</taxon>
        <taxon>Actinopterygii</taxon>
        <taxon>Neopterygii</taxon>
        <taxon>Teleostei</taxon>
        <taxon>Ostariophysi</taxon>
        <taxon>Siluriformes</taxon>
        <taxon>Clariidae</taxon>
        <taxon>Clarias</taxon>
    </lineage>
</organism>
<reference evidence="2" key="1">
    <citation type="submission" date="2020-07" db="EMBL/GenBank/DDBJ databases">
        <title>Clarias magur genome sequencing, assembly and annotation.</title>
        <authorList>
            <person name="Kushwaha B."/>
            <person name="Kumar R."/>
            <person name="Das P."/>
            <person name="Joshi C.G."/>
            <person name="Kumar D."/>
            <person name="Nagpure N.S."/>
            <person name="Pandey M."/>
            <person name="Agarwal S."/>
            <person name="Srivastava S."/>
            <person name="Singh M."/>
            <person name="Sahoo L."/>
            <person name="Jayasankar P."/>
            <person name="Meher P.K."/>
            <person name="Koringa P.G."/>
            <person name="Iquebal M.A."/>
            <person name="Das S.P."/>
            <person name="Bit A."/>
            <person name="Patnaik S."/>
            <person name="Patel N."/>
            <person name="Shah T.M."/>
            <person name="Hinsu A."/>
            <person name="Jena J.K."/>
        </authorList>
    </citation>
    <scope>NUCLEOTIDE SEQUENCE</scope>
    <source>
        <strain evidence="2">CIFAMagur01</strain>
        <tissue evidence="2">Testis</tissue>
    </source>
</reference>
<dbReference type="AlphaFoldDB" id="A0A8J4U0E0"/>